<evidence type="ECO:0000313" key="2">
    <source>
        <dbReference type="RefSeq" id="XP_011101113.1"/>
    </source>
</evidence>
<protein>
    <submittedName>
        <fullName evidence="2">F-box protein At5g51370-like</fullName>
    </submittedName>
</protein>
<name>A0A6I9V0J0_SESIN</name>
<dbReference type="InterPro" id="IPR032675">
    <property type="entry name" value="LRR_dom_sf"/>
</dbReference>
<dbReference type="SUPFAM" id="SSF52047">
    <property type="entry name" value="RNI-like"/>
    <property type="match status" value="2"/>
</dbReference>
<dbReference type="OrthoDB" id="550575at2759"/>
<keyword evidence="1" id="KW-1185">Reference proteome</keyword>
<dbReference type="PANTHER" id="PTHR13318">
    <property type="entry name" value="PARTNER OF PAIRED, ISOFORM B-RELATED"/>
    <property type="match status" value="1"/>
</dbReference>
<dbReference type="Gene3D" id="3.80.10.10">
    <property type="entry name" value="Ribonuclease Inhibitor"/>
    <property type="match status" value="1"/>
</dbReference>
<evidence type="ECO:0000313" key="1">
    <source>
        <dbReference type="Proteomes" id="UP000504604"/>
    </source>
</evidence>
<dbReference type="FunFam" id="3.80.10.10:FF:002340">
    <property type="entry name" value="Uncharacterized protein"/>
    <property type="match status" value="1"/>
</dbReference>
<dbReference type="PANTHER" id="PTHR13318:SF124">
    <property type="entry name" value="F-BOX DOMAIN-CONTAINING PROTEIN"/>
    <property type="match status" value="1"/>
</dbReference>
<dbReference type="GO" id="GO:0031146">
    <property type="term" value="P:SCF-dependent proteasomal ubiquitin-dependent protein catabolic process"/>
    <property type="evidence" value="ECO:0007669"/>
    <property type="project" value="TreeGrafter"/>
</dbReference>
<dbReference type="KEGG" id="sind:105179212"/>
<reference evidence="2" key="1">
    <citation type="submission" date="2025-08" db="UniProtKB">
        <authorList>
            <consortium name="RefSeq"/>
        </authorList>
    </citation>
    <scope>IDENTIFICATION</scope>
</reference>
<accession>A0A6I9V0J0</accession>
<dbReference type="InParanoid" id="A0A6I9V0J0"/>
<dbReference type="Proteomes" id="UP000504604">
    <property type="component" value="Unplaced"/>
</dbReference>
<dbReference type="GO" id="GO:0019005">
    <property type="term" value="C:SCF ubiquitin ligase complex"/>
    <property type="evidence" value="ECO:0007669"/>
    <property type="project" value="TreeGrafter"/>
</dbReference>
<gene>
    <name evidence="2" type="primary">LOC105179212</name>
</gene>
<dbReference type="InterPro" id="IPR036047">
    <property type="entry name" value="F-box-like_dom_sf"/>
</dbReference>
<dbReference type="SMART" id="SM00367">
    <property type="entry name" value="LRR_CC"/>
    <property type="match status" value="5"/>
</dbReference>
<organism evidence="1 2">
    <name type="scientific">Sesamum indicum</name>
    <name type="common">Oriental sesame</name>
    <name type="synonym">Sesamum orientale</name>
    <dbReference type="NCBI Taxonomy" id="4182"/>
    <lineage>
        <taxon>Eukaryota</taxon>
        <taxon>Viridiplantae</taxon>
        <taxon>Streptophyta</taxon>
        <taxon>Embryophyta</taxon>
        <taxon>Tracheophyta</taxon>
        <taxon>Spermatophyta</taxon>
        <taxon>Magnoliopsida</taxon>
        <taxon>eudicotyledons</taxon>
        <taxon>Gunneridae</taxon>
        <taxon>Pentapetalae</taxon>
        <taxon>asterids</taxon>
        <taxon>lamiids</taxon>
        <taxon>Lamiales</taxon>
        <taxon>Pedaliaceae</taxon>
        <taxon>Sesamum</taxon>
    </lineage>
</organism>
<dbReference type="InterPro" id="IPR006553">
    <property type="entry name" value="Leu-rich_rpt_Cys-con_subtyp"/>
</dbReference>
<proteinExistence type="predicted"/>
<dbReference type="AlphaFoldDB" id="A0A6I9V0J0"/>
<dbReference type="RefSeq" id="XP_011101113.1">
    <property type="nucleotide sequence ID" value="XM_011102811.2"/>
</dbReference>
<sequence>MAFSPEKENQNSLWFKNKKALNNVLFTMRLHSSTPKQKQPMNQTERIALSVVASQPTSKIQDFTLTNLVSDKTSLLSDEILLKIMSKLPKPQRNANFLVSKRWLNLQGRLVRSIRVLDWDFLISGRLFLRFPNLVHVDLVNGCLVFPRNSGISCINKIVSFHVGSEVESKDWFFNENFVLNADEIDKGLRVLAGGYPNLRKLVVINASEMGLLSVADECPTLQELELHMCNDEVLRGIAACQNLQILKLSGIVDGVYGSLVSDVGLTILAQGCKRLVKLELNGCKGSYEGIKAIGQCCQMLEELTLCNHKMEDGWLLALSYCQNLKTLRFSSCKRIDGTSLLDKELGSCPAVESLHLEKCQLRDKRSFCALFQVCRNVRELVLHNCWGLTDDVFGTASVLRRVRSLSLEGCSLLTTHGLESVLISCNKLQSLRVKSCNNINEDEIGPALSTVFSALKDLKWEPDRKSRLSATLAGTGMGKRGSKFLKRTCDWKSLPGS</sequence>
<dbReference type="SUPFAM" id="SSF81383">
    <property type="entry name" value="F-box domain"/>
    <property type="match status" value="1"/>
</dbReference>
<dbReference type="FunCoup" id="A0A6I9V0J0">
    <property type="interactions" value="390"/>
</dbReference>
<dbReference type="GeneID" id="105179212"/>